<evidence type="ECO:0000256" key="5">
    <source>
        <dbReference type="ARBA" id="ARBA00022723"/>
    </source>
</evidence>
<keyword evidence="7 8" id="KW-0411">Iron-sulfur</keyword>
<sequence>MYSIGFISLGCDKNRVDSEIMLAKLSKNGYNITNKAEEADVIIINTCGFIESAKLESIETILEMAKNKENRCKSIIVTGCMAQRYKEELIKEMPEIDAIVGVGSYKDICNVVEETLKGNKGIVRIYPLDFKIEQEERMLTTPNHYAYLKIAEGCNNNCSYCIIPKIRGRYRSKNMNDIINEAKDLVKKGVKEIILVAQDTTMYGIDIYGKRMLSELLHELEKIEGLHWIRVMYCYPEQINEELINTIKESNKILHYFDIPIQHISDKILKKMNRRTTKQQILSLIKNIRNKIPDAIIRTSIIVGFPGESDKDFEELKAFLYEYKLERVGIFTYSPEEGTEAFHMKEQVDEKIKKIRLDILMKQQAKISFAKNKQMVGKTFDVIIDGLNNKGLYYGRTYADAPEVDQNVFIKTSKKLKNGDFVKVKIIEAYTYDLIGEIEDESSK</sequence>
<evidence type="ECO:0000313" key="13">
    <source>
        <dbReference type="Proteomes" id="UP000242850"/>
    </source>
</evidence>
<keyword evidence="4 8" id="KW-0949">S-adenosyl-L-methionine</keyword>
<dbReference type="SMART" id="SM00729">
    <property type="entry name" value="Elp3"/>
    <property type="match status" value="1"/>
</dbReference>
<proteinExistence type="inferred from homology"/>
<dbReference type="CDD" id="cd01335">
    <property type="entry name" value="Radical_SAM"/>
    <property type="match status" value="1"/>
</dbReference>
<dbReference type="Gene3D" id="3.80.30.20">
    <property type="entry name" value="tm_1862 like domain"/>
    <property type="match status" value="1"/>
</dbReference>
<dbReference type="Gene3D" id="2.40.50.140">
    <property type="entry name" value="Nucleic acid-binding proteins"/>
    <property type="match status" value="1"/>
</dbReference>
<dbReference type="SUPFAM" id="SSF102114">
    <property type="entry name" value="Radical SAM enzymes"/>
    <property type="match status" value="1"/>
</dbReference>
<feature type="domain" description="TRAM" evidence="9">
    <location>
        <begin position="373"/>
        <end position="440"/>
    </location>
</feature>
<dbReference type="InterPro" id="IPR058240">
    <property type="entry name" value="rSAM_sf"/>
</dbReference>
<dbReference type="NCBIfam" id="TIGR01125">
    <property type="entry name" value="30S ribosomal protein S12 methylthiotransferase RimO"/>
    <property type="match status" value="1"/>
</dbReference>
<dbReference type="EC" id="2.8.4.4" evidence="8"/>
<dbReference type="PROSITE" id="PS51449">
    <property type="entry name" value="MTTASE_N"/>
    <property type="match status" value="1"/>
</dbReference>
<dbReference type="RefSeq" id="WP_103895307.1">
    <property type="nucleotide sequence ID" value="NZ_FNUK01000002.1"/>
</dbReference>
<keyword evidence="12" id="KW-0689">Ribosomal protein</keyword>
<reference evidence="13" key="1">
    <citation type="submission" date="2016-10" db="EMBL/GenBank/DDBJ databases">
        <authorList>
            <person name="Varghese N."/>
            <person name="Submissions S."/>
        </authorList>
    </citation>
    <scope>NUCLEOTIDE SEQUENCE [LARGE SCALE GENOMIC DNA]</scope>
    <source>
        <strain evidence="13">DSM 5463</strain>
    </source>
</reference>
<dbReference type="InterPro" id="IPR005839">
    <property type="entry name" value="Methylthiotransferase"/>
</dbReference>
<dbReference type="GO" id="GO:0005840">
    <property type="term" value="C:ribosome"/>
    <property type="evidence" value="ECO:0007669"/>
    <property type="project" value="UniProtKB-KW"/>
</dbReference>
<dbReference type="Pfam" id="PF00919">
    <property type="entry name" value="UPF0004"/>
    <property type="match status" value="1"/>
</dbReference>
<organism evidence="12 13">
    <name type="scientific">Caloramator fervidus</name>
    <dbReference type="NCBI Taxonomy" id="29344"/>
    <lineage>
        <taxon>Bacteria</taxon>
        <taxon>Bacillati</taxon>
        <taxon>Bacillota</taxon>
        <taxon>Clostridia</taxon>
        <taxon>Eubacteriales</taxon>
        <taxon>Clostridiaceae</taxon>
        <taxon>Caloramator</taxon>
    </lineage>
</organism>
<feature type="binding site" evidence="8">
    <location>
        <position position="158"/>
    </location>
    <ligand>
        <name>[4Fe-4S] cluster</name>
        <dbReference type="ChEBI" id="CHEBI:49883"/>
        <label>2</label>
        <note>4Fe-4S-S-AdoMet</note>
    </ligand>
</feature>
<accession>A0A1H5S8X8</accession>
<evidence type="ECO:0000259" key="10">
    <source>
        <dbReference type="PROSITE" id="PS51449"/>
    </source>
</evidence>
<dbReference type="FunFam" id="3.40.50.12160:FF:000002">
    <property type="entry name" value="Ribosomal protein S12 methylthiotransferase RimO"/>
    <property type="match status" value="1"/>
</dbReference>
<evidence type="ECO:0000256" key="4">
    <source>
        <dbReference type="ARBA" id="ARBA00022691"/>
    </source>
</evidence>
<dbReference type="InterPro" id="IPR005840">
    <property type="entry name" value="Ribosomal_uS12_MeSTrfase_RimO"/>
</dbReference>
<evidence type="ECO:0000256" key="2">
    <source>
        <dbReference type="ARBA" id="ARBA00022490"/>
    </source>
</evidence>
<dbReference type="SFLD" id="SFLDS00029">
    <property type="entry name" value="Radical_SAM"/>
    <property type="match status" value="1"/>
</dbReference>
<dbReference type="GO" id="GO:0051539">
    <property type="term" value="F:4 iron, 4 sulfur cluster binding"/>
    <property type="evidence" value="ECO:0007669"/>
    <property type="project" value="UniProtKB-UniRule"/>
</dbReference>
<keyword evidence="13" id="KW-1185">Reference proteome</keyword>
<feature type="binding site" evidence="8">
    <location>
        <position position="47"/>
    </location>
    <ligand>
        <name>[4Fe-4S] cluster</name>
        <dbReference type="ChEBI" id="CHEBI:49883"/>
        <label>1</label>
    </ligand>
</feature>
<dbReference type="InterPro" id="IPR006638">
    <property type="entry name" value="Elp3/MiaA/NifB-like_rSAM"/>
</dbReference>
<protein>
    <recommendedName>
        <fullName evidence="8">Ribosomal protein uS12 methylthiotransferase RimO</fullName>
        <shortName evidence="8">uS12 MTTase</shortName>
        <shortName evidence="8">uS12 methylthiotransferase</shortName>
        <ecNumber evidence="8">2.8.4.4</ecNumber>
    </recommendedName>
    <alternativeName>
        <fullName evidence="8">Ribosomal protein uS12 (aspartate-C(3))-methylthiotransferase</fullName>
    </alternativeName>
    <alternativeName>
        <fullName evidence="8">Ribosome maturation factor RimO</fullName>
    </alternativeName>
</protein>
<feature type="binding site" evidence="8">
    <location>
        <position position="11"/>
    </location>
    <ligand>
        <name>[4Fe-4S] cluster</name>
        <dbReference type="ChEBI" id="CHEBI:49883"/>
        <label>1</label>
    </ligand>
</feature>
<evidence type="ECO:0000256" key="6">
    <source>
        <dbReference type="ARBA" id="ARBA00023004"/>
    </source>
</evidence>
<comment type="similarity">
    <text evidence="8">Belongs to the methylthiotransferase family. RimO subfamily.</text>
</comment>
<comment type="catalytic activity">
    <reaction evidence="8">
        <text>L-aspartate(89)-[ribosomal protein uS12]-hydrogen + (sulfur carrier)-SH + AH2 + 2 S-adenosyl-L-methionine = 3-methylsulfanyl-L-aspartate(89)-[ribosomal protein uS12]-hydrogen + (sulfur carrier)-H + 5'-deoxyadenosine + L-methionine + A + S-adenosyl-L-homocysteine + 2 H(+)</text>
        <dbReference type="Rhea" id="RHEA:37087"/>
        <dbReference type="Rhea" id="RHEA-COMP:10460"/>
        <dbReference type="Rhea" id="RHEA-COMP:10461"/>
        <dbReference type="Rhea" id="RHEA-COMP:14737"/>
        <dbReference type="Rhea" id="RHEA-COMP:14739"/>
        <dbReference type="ChEBI" id="CHEBI:13193"/>
        <dbReference type="ChEBI" id="CHEBI:15378"/>
        <dbReference type="ChEBI" id="CHEBI:17319"/>
        <dbReference type="ChEBI" id="CHEBI:17499"/>
        <dbReference type="ChEBI" id="CHEBI:29917"/>
        <dbReference type="ChEBI" id="CHEBI:29961"/>
        <dbReference type="ChEBI" id="CHEBI:57844"/>
        <dbReference type="ChEBI" id="CHEBI:57856"/>
        <dbReference type="ChEBI" id="CHEBI:59789"/>
        <dbReference type="ChEBI" id="CHEBI:64428"/>
        <dbReference type="ChEBI" id="CHEBI:73599"/>
        <dbReference type="EC" id="2.8.4.4"/>
    </reaction>
</comment>
<evidence type="ECO:0000313" key="12">
    <source>
        <dbReference type="EMBL" id="SEF46247.1"/>
    </source>
</evidence>
<keyword evidence="5 8" id="KW-0479">Metal-binding</keyword>
<keyword evidence="6 8" id="KW-0408">Iron</keyword>
<dbReference type="GO" id="GO:0035599">
    <property type="term" value="F:aspartic acid methylthiotransferase activity"/>
    <property type="evidence" value="ECO:0007669"/>
    <property type="project" value="TreeGrafter"/>
</dbReference>
<dbReference type="GO" id="GO:0005829">
    <property type="term" value="C:cytosol"/>
    <property type="evidence" value="ECO:0007669"/>
    <property type="project" value="TreeGrafter"/>
</dbReference>
<dbReference type="SFLD" id="SFLDF00274">
    <property type="entry name" value="ribosomal_protein_S12_methylth"/>
    <property type="match status" value="1"/>
</dbReference>
<dbReference type="InterPro" id="IPR023404">
    <property type="entry name" value="rSAM_horseshoe"/>
</dbReference>
<dbReference type="AlphaFoldDB" id="A0A1H5S8X8"/>
<feature type="domain" description="MTTase N-terminal" evidence="10">
    <location>
        <begin position="2"/>
        <end position="117"/>
    </location>
</feature>
<keyword evidence="1 8" id="KW-0004">4Fe-4S</keyword>
<dbReference type="PANTHER" id="PTHR43837:SF1">
    <property type="entry name" value="RIBOSOMAL PROTEIN US12 METHYLTHIOTRANSFERASE RIMO"/>
    <property type="match status" value="1"/>
</dbReference>
<dbReference type="Pfam" id="PF04055">
    <property type="entry name" value="Radical_SAM"/>
    <property type="match status" value="1"/>
</dbReference>
<feature type="domain" description="Radical SAM core" evidence="11">
    <location>
        <begin position="140"/>
        <end position="370"/>
    </location>
</feature>
<evidence type="ECO:0000259" key="11">
    <source>
        <dbReference type="PROSITE" id="PS51918"/>
    </source>
</evidence>
<dbReference type="Gene3D" id="3.40.50.12160">
    <property type="entry name" value="Methylthiotransferase, N-terminal domain"/>
    <property type="match status" value="1"/>
</dbReference>
<evidence type="ECO:0000256" key="1">
    <source>
        <dbReference type="ARBA" id="ARBA00022485"/>
    </source>
</evidence>
<keyword evidence="2 8" id="KW-0963">Cytoplasm</keyword>
<comment type="subcellular location">
    <subcellularLocation>
        <location evidence="8">Cytoplasm</location>
    </subcellularLocation>
</comment>
<dbReference type="GO" id="GO:0035600">
    <property type="term" value="P:tRNA methylthiolation"/>
    <property type="evidence" value="ECO:0007669"/>
    <property type="project" value="UniProtKB-ARBA"/>
</dbReference>
<dbReference type="SFLD" id="SFLDG01061">
    <property type="entry name" value="methylthiotransferase"/>
    <property type="match status" value="1"/>
</dbReference>
<evidence type="ECO:0000256" key="7">
    <source>
        <dbReference type="ARBA" id="ARBA00023014"/>
    </source>
</evidence>
<name>A0A1H5S8X8_9CLOT</name>
<evidence type="ECO:0000256" key="8">
    <source>
        <dbReference type="HAMAP-Rule" id="MF_01865"/>
    </source>
</evidence>
<dbReference type="FunFam" id="3.80.30.20:FF:000001">
    <property type="entry name" value="tRNA-2-methylthio-N(6)-dimethylallyladenosine synthase 2"/>
    <property type="match status" value="1"/>
</dbReference>
<dbReference type="SFLD" id="SFLDG01082">
    <property type="entry name" value="B12-binding_domain_containing"/>
    <property type="match status" value="1"/>
</dbReference>
<feature type="binding site" evidence="8">
    <location>
        <position position="80"/>
    </location>
    <ligand>
        <name>[4Fe-4S] cluster</name>
        <dbReference type="ChEBI" id="CHEBI:49883"/>
        <label>1</label>
    </ligand>
</feature>
<comment type="cofactor">
    <cofactor evidence="8">
        <name>[4Fe-4S] cluster</name>
        <dbReference type="ChEBI" id="CHEBI:49883"/>
    </cofactor>
    <text evidence="8">Binds 2 [4Fe-4S] clusters. One cluster is coordinated with 3 cysteines and an exchangeable S-adenosyl-L-methionine.</text>
</comment>
<dbReference type="PROSITE" id="PS01278">
    <property type="entry name" value="MTTASE_RADICAL"/>
    <property type="match status" value="1"/>
</dbReference>
<keyword evidence="12" id="KW-0687">Ribonucleoprotein</keyword>
<dbReference type="InterPro" id="IPR038135">
    <property type="entry name" value="Methylthiotransferase_N_sf"/>
</dbReference>
<dbReference type="NCBIfam" id="TIGR00089">
    <property type="entry name" value="MiaB/RimO family radical SAM methylthiotransferase"/>
    <property type="match status" value="1"/>
</dbReference>
<dbReference type="InterPro" id="IPR020612">
    <property type="entry name" value="Methylthiotransferase_CS"/>
</dbReference>
<dbReference type="GO" id="GO:0140101">
    <property type="term" value="F:catalytic activity, acting on a tRNA"/>
    <property type="evidence" value="ECO:0007669"/>
    <property type="project" value="UniProtKB-ARBA"/>
</dbReference>
<dbReference type="InterPro" id="IPR002792">
    <property type="entry name" value="TRAM_dom"/>
</dbReference>
<evidence type="ECO:0000256" key="3">
    <source>
        <dbReference type="ARBA" id="ARBA00022679"/>
    </source>
</evidence>
<dbReference type="GO" id="GO:0046872">
    <property type="term" value="F:metal ion binding"/>
    <property type="evidence" value="ECO:0007669"/>
    <property type="project" value="UniProtKB-KW"/>
</dbReference>
<dbReference type="PANTHER" id="PTHR43837">
    <property type="entry name" value="RIBOSOMAL PROTEIN S12 METHYLTHIOTRANSFERASE RIMO"/>
    <property type="match status" value="1"/>
</dbReference>
<feature type="binding site" evidence="8">
    <location>
        <position position="154"/>
    </location>
    <ligand>
        <name>[4Fe-4S] cluster</name>
        <dbReference type="ChEBI" id="CHEBI:49883"/>
        <label>2</label>
        <note>4Fe-4S-S-AdoMet</note>
    </ligand>
</feature>
<gene>
    <name evidence="8" type="primary">rimO</name>
    <name evidence="12" type="ORF">SAMN05660865_00285</name>
</gene>
<dbReference type="PROSITE" id="PS50926">
    <property type="entry name" value="TRAM"/>
    <property type="match status" value="1"/>
</dbReference>
<keyword evidence="3 8" id="KW-0808">Transferase</keyword>
<dbReference type="GO" id="GO:0103039">
    <property type="term" value="F:protein methylthiotransferase activity"/>
    <property type="evidence" value="ECO:0007669"/>
    <property type="project" value="UniProtKB-EC"/>
</dbReference>
<dbReference type="OrthoDB" id="9805215at2"/>
<dbReference type="Pfam" id="PF18693">
    <property type="entry name" value="TRAM_2"/>
    <property type="match status" value="1"/>
</dbReference>
<evidence type="ECO:0000259" key="9">
    <source>
        <dbReference type="PROSITE" id="PS50926"/>
    </source>
</evidence>
<feature type="binding site" evidence="8">
    <location>
        <position position="161"/>
    </location>
    <ligand>
        <name>[4Fe-4S] cluster</name>
        <dbReference type="ChEBI" id="CHEBI:49883"/>
        <label>2</label>
        <note>4Fe-4S-S-AdoMet</note>
    </ligand>
</feature>
<dbReference type="EMBL" id="FNUK01000002">
    <property type="protein sequence ID" value="SEF46247.1"/>
    <property type="molecule type" value="Genomic_DNA"/>
</dbReference>
<comment type="function">
    <text evidence="8">Catalyzes the methylthiolation of an aspartic acid residue of ribosomal protein uS12.</text>
</comment>
<dbReference type="InterPro" id="IPR013848">
    <property type="entry name" value="Methylthiotransferase_N"/>
</dbReference>
<dbReference type="Proteomes" id="UP000242850">
    <property type="component" value="Unassembled WGS sequence"/>
</dbReference>
<dbReference type="PROSITE" id="PS51918">
    <property type="entry name" value="RADICAL_SAM"/>
    <property type="match status" value="1"/>
</dbReference>
<dbReference type="InterPro" id="IPR007197">
    <property type="entry name" value="rSAM"/>
</dbReference>
<dbReference type="HAMAP" id="MF_01865">
    <property type="entry name" value="MTTase_RimO"/>
    <property type="match status" value="1"/>
</dbReference>
<dbReference type="InterPro" id="IPR012340">
    <property type="entry name" value="NA-bd_OB-fold"/>
</dbReference>